<feature type="domain" description="Glycoside hydrolase family 5" evidence="9">
    <location>
        <begin position="73"/>
        <end position="458"/>
    </location>
</feature>
<organism evidence="10 11">
    <name type="scientific">Elliptochloris bilobata</name>
    <dbReference type="NCBI Taxonomy" id="381761"/>
    <lineage>
        <taxon>Eukaryota</taxon>
        <taxon>Viridiplantae</taxon>
        <taxon>Chlorophyta</taxon>
        <taxon>core chlorophytes</taxon>
        <taxon>Trebouxiophyceae</taxon>
        <taxon>Trebouxiophyceae incertae sedis</taxon>
        <taxon>Elliptochloris clade</taxon>
        <taxon>Elliptochloris</taxon>
    </lineage>
</organism>
<evidence type="ECO:0000259" key="9">
    <source>
        <dbReference type="Pfam" id="PF00150"/>
    </source>
</evidence>
<dbReference type="PANTHER" id="PTHR35923:SF2">
    <property type="entry name" value="ENDOGLUCANASE"/>
    <property type="match status" value="1"/>
</dbReference>
<name>A0AAW1RHS4_9CHLO</name>
<feature type="transmembrane region" description="Helical" evidence="8">
    <location>
        <begin position="571"/>
        <end position="594"/>
    </location>
</feature>
<evidence type="ECO:0000256" key="8">
    <source>
        <dbReference type="SAM" id="Phobius"/>
    </source>
</evidence>
<keyword evidence="8" id="KW-0472">Membrane</keyword>
<protein>
    <recommendedName>
        <fullName evidence="9">Glycoside hydrolase family 5 domain-containing protein</fullName>
    </recommendedName>
</protein>
<gene>
    <name evidence="10" type="ORF">WJX81_006071</name>
</gene>
<dbReference type="Gene3D" id="3.20.20.80">
    <property type="entry name" value="Glycosidases"/>
    <property type="match status" value="1"/>
</dbReference>
<evidence type="ECO:0000256" key="1">
    <source>
        <dbReference type="ARBA" id="ARBA00005641"/>
    </source>
</evidence>
<keyword evidence="8" id="KW-0812">Transmembrane</keyword>
<dbReference type="SUPFAM" id="SSF51445">
    <property type="entry name" value="(Trans)glycosidases"/>
    <property type="match status" value="1"/>
</dbReference>
<evidence type="ECO:0000256" key="2">
    <source>
        <dbReference type="ARBA" id="ARBA00022801"/>
    </source>
</evidence>
<reference evidence="10 11" key="1">
    <citation type="journal article" date="2024" name="Nat. Commun.">
        <title>Phylogenomics reveals the evolutionary origins of lichenization in chlorophyte algae.</title>
        <authorList>
            <person name="Puginier C."/>
            <person name="Libourel C."/>
            <person name="Otte J."/>
            <person name="Skaloud P."/>
            <person name="Haon M."/>
            <person name="Grisel S."/>
            <person name="Petersen M."/>
            <person name="Berrin J.G."/>
            <person name="Delaux P.M."/>
            <person name="Dal Grande F."/>
            <person name="Keller J."/>
        </authorList>
    </citation>
    <scope>NUCLEOTIDE SEQUENCE [LARGE SCALE GENOMIC DNA]</scope>
    <source>
        <strain evidence="10 11">SAG 245.80</strain>
    </source>
</reference>
<keyword evidence="5 7" id="KW-0326">Glycosidase</keyword>
<evidence type="ECO:0000256" key="6">
    <source>
        <dbReference type="ARBA" id="ARBA00023326"/>
    </source>
</evidence>
<keyword evidence="6" id="KW-0624">Polysaccharide degradation</keyword>
<comment type="caution">
    <text evidence="10">The sequence shown here is derived from an EMBL/GenBank/DDBJ whole genome shotgun (WGS) entry which is preliminary data.</text>
</comment>
<proteinExistence type="inferred from homology"/>
<dbReference type="AlphaFoldDB" id="A0AAW1RHS4"/>
<keyword evidence="11" id="KW-1185">Reference proteome</keyword>
<keyword evidence="4" id="KW-0119">Carbohydrate metabolism</keyword>
<keyword evidence="3" id="KW-0136">Cellulose degradation</keyword>
<dbReference type="InterPro" id="IPR017853">
    <property type="entry name" value="GH"/>
</dbReference>
<evidence type="ECO:0000313" key="11">
    <source>
        <dbReference type="Proteomes" id="UP001445335"/>
    </source>
</evidence>
<dbReference type="InterPro" id="IPR001547">
    <property type="entry name" value="Glyco_hydro_5"/>
</dbReference>
<dbReference type="GO" id="GO:0030245">
    <property type="term" value="P:cellulose catabolic process"/>
    <property type="evidence" value="ECO:0007669"/>
    <property type="project" value="UniProtKB-KW"/>
</dbReference>
<accession>A0AAW1RHS4</accession>
<evidence type="ECO:0000256" key="5">
    <source>
        <dbReference type="ARBA" id="ARBA00023295"/>
    </source>
</evidence>
<evidence type="ECO:0000256" key="3">
    <source>
        <dbReference type="ARBA" id="ARBA00023001"/>
    </source>
</evidence>
<sequence length="636" mass="66557">MLLEERAKIRHLIPKASTASQRLSALRASLDLRALLTGLAVVVTSAGTQGLTTKAGTIQDGAGNHIVFKGIGWFGFNTGLTYPGDLSRGTDSVTRDFRTIVWRIKQLGFNAVRLPFTFAHFADVPVATNGSCDAAPQVAIDNGVRPDDMDANLTTLPASGKATPQEAPPSLPGGACNVGMPSMSTRDRYIWVVKYLVDQGLYVVLDFHSFRNDDNIVYSVQDFVAAWAGLVTDVLAAAPEAQGRLLFDVVNEPDGFELKWEPTGEHAALGDIYIGVMDLLYPLCTTCLFMVEGTGATNIMANWGDGFVTDASIINSAGVSDATPFLSAVIRKVYHGLRSVEAGAGAAVLLWPLRGCRYAVVLAPHIYCAGVSLSTTSTSGQALYSKLDTTFGYLTANNGFCTNDGCHVFPALVGEFGSTLQGITETDCMQGILAYMNGEDGSTHARIDSFFYWSWQPDSVGTGGLTQDNFRAINFTKISMLAGGTWLSTPGLGLRPWYLAGYVEIAPLAGISPPPPPILAATTPVSAPASVPASYLQSGGIGQGYAPYGQGSSTTQSAAYTASSATLSKQGVIAVAVIVPLATLLIVGAALHIAAKRGLLCHRPAFAGAPPEGACACGVAGKPTAAGVQVRVDATG</sequence>
<keyword evidence="2 7" id="KW-0378">Hydrolase</keyword>
<dbReference type="EMBL" id="JALJOU010000038">
    <property type="protein sequence ID" value="KAK9832841.1"/>
    <property type="molecule type" value="Genomic_DNA"/>
</dbReference>
<dbReference type="PANTHER" id="PTHR35923">
    <property type="entry name" value="MAJOR EXTRACELLULAR ENDOGLUCANASE"/>
    <property type="match status" value="1"/>
</dbReference>
<evidence type="ECO:0000256" key="7">
    <source>
        <dbReference type="RuleBase" id="RU361153"/>
    </source>
</evidence>
<keyword evidence="8" id="KW-1133">Transmembrane helix</keyword>
<evidence type="ECO:0000313" key="10">
    <source>
        <dbReference type="EMBL" id="KAK9832841.1"/>
    </source>
</evidence>
<evidence type="ECO:0000256" key="4">
    <source>
        <dbReference type="ARBA" id="ARBA00023277"/>
    </source>
</evidence>
<dbReference type="Proteomes" id="UP001445335">
    <property type="component" value="Unassembled WGS sequence"/>
</dbReference>
<dbReference type="GO" id="GO:0004553">
    <property type="term" value="F:hydrolase activity, hydrolyzing O-glycosyl compounds"/>
    <property type="evidence" value="ECO:0007669"/>
    <property type="project" value="InterPro"/>
</dbReference>
<comment type="similarity">
    <text evidence="1 7">Belongs to the glycosyl hydrolase 5 (cellulase A) family.</text>
</comment>
<dbReference type="Pfam" id="PF00150">
    <property type="entry name" value="Cellulase"/>
    <property type="match status" value="1"/>
</dbReference>